<organism evidence="1 2">
    <name type="scientific">Candidatus Methanogaster sp</name>
    <dbReference type="NCBI Taxonomy" id="3386292"/>
    <lineage>
        <taxon>Archaea</taxon>
        <taxon>Methanobacteriati</taxon>
        <taxon>Methanobacteriota</taxon>
        <taxon>Stenosarchaea group</taxon>
        <taxon>Methanomicrobia</taxon>
        <taxon>Methanosarcinales</taxon>
        <taxon>ANME-2 cluster</taxon>
        <taxon>Candidatus Methanogasteraceae</taxon>
        <taxon>Candidatus Methanogaster</taxon>
    </lineage>
</organism>
<protein>
    <submittedName>
        <fullName evidence="1">Uncharacterized protein</fullName>
    </submittedName>
</protein>
<evidence type="ECO:0000313" key="2">
    <source>
        <dbReference type="Proteomes" id="UP000248329"/>
    </source>
</evidence>
<gene>
    <name evidence="1" type="ORF">C4B59_03655</name>
</gene>
<comment type="caution">
    <text evidence="1">The sequence shown here is derived from an EMBL/GenBank/DDBJ whole genome shotgun (WGS) entry which is preliminary data.</text>
</comment>
<proteinExistence type="predicted"/>
<evidence type="ECO:0000313" key="1">
    <source>
        <dbReference type="EMBL" id="PXF61654.1"/>
    </source>
</evidence>
<name>A0AC61L5T0_9EURY</name>
<dbReference type="EMBL" id="PQXF01000004">
    <property type="protein sequence ID" value="PXF61654.1"/>
    <property type="molecule type" value="Genomic_DNA"/>
</dbReference>
<sequence length="81" mass="8837">MCEGRGKGFLSPKTNLILVMYMRIKAVHKNEVLKPLKKLGLEEGAVIEIGVPISAVDNTYAASKLSSEKIDEIMESTESGE</sequence>
<reference evidence="1" key="1">
    <citation type="submission" date="2018-01" db="EMBL/GenBank/DDBJ databases">
        <authorList>
            <person name="Krukenberg V."/>
        </authorList>
    </citation>
    <scope>NUCLEOTIDE SEQUENCE</scope>
    <source>
        <strain evidence="1">E20ANME2</strain>
    </source>
</reference>
<dbReference type="Proteomes" id="UP000248329">
    <property type="component" value="Unassembled WGS sequence"/>
</dbReference>
<accession>A0AC61L5T0</accession>